<comment type="catalytic activity">
    <reaction evidence="6">
        <text>a 4-saturated-(3S)-3-hydroxyacyl-CoA = a (3E)-enoyl-CoA + H2O</text>
        <dbReference type="Rhea" id="RHEA:20724"/>
        <dbReference type="ChEBI" id="CHEBI:15377"/>
        <dbReference type="ChEBI" id="CHEBI:58521"/>
        <dbReference type="ChEBI" id="CHEBI:137480"/>
        <dbReference type="EC" id="4.2.1.17"/>
    </reaction>
</comment>
<protein>
    <recommendedName>
        <fullName evidence="2">enoyl-CoA hydratase</fullName>
        <ecNumber evidence="2">4.2.1.17</ecNumber>
    </recommendedName>
</protein>
<dbReference type="CDD" id="cd06558">
    <property type="entry name" value="crotonase-like"/>
    <property type="match status" value="1"/>
</dbReference>
<dbReference type="SUPFAM" id="SSF52096">
    <property type="entry name" value="ClpP/crotonase"/>
    <property type="match status" value="1"/>
</dbReference>
<sequence>MGDRTRVTLSITGGLAAVTLAQPPVNALDGPLVRELTDVVADIRRSEEARAVIVTGGPKVFAAGGDVKEMLDWDYPKAVRDSSALGDVCTALARLPMPVVAAISGYALGGGLELALAADLRVCATDATLGFPEIHLGVIPGAGGTQRLPRLVGAARAKDLIFSGRTVDGREAAALGLADYAVEPADVPDRARQLVEPYLNGPALALRAAKEAVDRGLESSLETGLDLERSLFTGLFATEDRAAGMASFVADGAGKAVFHGR</sequence>
<dbReference type="PANTHER" id="PTHR11941">
    <property type="entry name" value="ENOYL-COA HYDRATASE-RELATED"/>
    <property type="match status" value="1"/>
</dbReference>
<dbReference type="InterPro" id="IPR018376">
    <property type="entry name" value="Enoyl-CoA_hyd/isom_CS"/>
</dbReference>
<dbReference type="EC" id="4.2.1.17" evidence="2"/>
<proteinExistence type="inferred from homology"/>
<dbReference type="Pfam" id="PF00378">
    <property type="entry name" value="ECH_1"/>
    <property type="match status" value="1"/>
</dbReference>
<dbReference type="Proteomes" id="UP000254425">
    <property type="component" value="Chromosome"/>
</dbReference>
<evidence type="ECO:0000256" key="6">
    <source>
        <dbReference type="ARBA" id="ARBA00023717"/>
    </source>
</evidence>
<evidence type="ECO:0000256" key="3">
    <source>
        <dbReference type="ARBA" id="ARBA00023098"/>
    </source>
</evidence>
<dbReference type="Gene3D" id="1.10.12.10">
    <property type="entry name" value="Lyase 2-enoyl-coa Hydratase, Chain A, domain 2"/>
    <property type="match status" value="1"/>
</dbReference>
<evidence type="ECO:0000313" key="9">
    <source>
        <dbReference type="Proteomes" id="UP000254425"/>
    </source>
</evidence>
<evidence type="ECO:0000313" key="8">
    <source>
        <dbReference type="EMBL" id="AXK32460.1"/>
    </source>
</evidence>
<dbReference type="RefSeq" id="WP_208876679.1">
    <property type="nucleotide sequence ID" value="NZ_CP031320.1"/>
</dbReference>
<comment type="similarity">
    <text evidence="1 7">Belongs to the enoyl-CoA hydratase/isomerase family.</text>
</comment>
<evidence type="ECO:0000256" key="5">
    <source>
        <dbReference type="ARBA" id="ARBA00023709"/>
    </source>
</evidence>
<comment type="catalytic activity">
    <reaction evidence="5">
        <text>a (3S)-3-hydroxyacyl-CoA = a (2E)-enoyl-CoA + H2O</text>
        <dbReference type="Rhea" id="RHEA:16105"/>
        <dbReference type="ChEBI" id="CHEBI:15377"/>
        <dbReference type="ChEBI" id="CHEBI:57318"/>
        <dbReference type="ChEBI" id="CHEBI:58856"/>
        <dbReference type="EC" id="4.2.1.17"/>
    </reaction>
</comment>
<evidence type="ECO:0000256" key="7">
    <source>
        <dbReference type="RuleBase" id="RU003707"/>
    </source>
</evidence>
<dbReference type="PROSITE" id="PS00166">
    <property type="entry name" value="ENOYL_COA_HYDRATASE"/>
    <property type="match status" value="1"/>
</dbReference>
<dbReference type="InterPro" id="IPR001753">
    <property type="entry name" value="Enoyl-CoA_hydra/iso"/>
</dbReference>
<dbReference type="AlphaFoldDB" id="A0A345XLE4"/>
<accession>A0A345XLE4</accession>
<name>A0A345XLE4_9ACTN</name>
<dbReference type="GO" id="GO:0004300">
    <property type="term" value="F:enoyl-CoA hydratase activity"/>
    <property type="evidence" value="ECO:0007669"/>
    <property type="project" value="UniProtKB-EC"/>
</dbReference>
<keyword evidence="9" id="KW-1185">Reference proteome</keyword>
<dbReference type="KEGG" id="sarm:DVA86_07125"/>
<evidence type="ECO:0000256" key="1">
    <source>
        <dbReference type="ARBA" id="ARBA00005254"/>
    </source>
</evidence>
<keyword evidence="3" id="KW-0443">Lipid metabolism</keyword>
<dbReference type="GO" id="GO:0006635">
    <property type="term" value="P:fatty acid beta-oxidation"/>
    <property type="evidence" value="ECO:0007669"/>
    <property type="project" value="TreeGrafter"/>
</dbReference>
<evidence type="ECO:0000256" key="4">
    <source>
        <dbReference type="ARBA" id="ARBA00023239"/>
    </source>
</evidence>
<organism evidence="8 9">
    <name type="scientific">Streptomyces armeniacus</name>
    <dbReference type="NCBI Taxonomy" id="83291"/>
    <lineage>
        <taxon>Bacteria</taxon>
        <taxon>Bacillati</taxon>
        <taxon>Actinomycetota</taxon>
        <taxon>Actinomycetes</taxon>
        <taxon>Kitasatosporales</taxon>
        <taxon>Streptomycetaceae</taxon>
        <taxon>Streptomyces</taxon>
    </lineage>
</organism>
<dbReference type="PANTHER" id="PTHR11941:SF169">
    <property type="entry name" value="(7AS)-7A-METHYL-1,5-DIOXO-2,3,5,6,7,7A-HEXAHYDRO-1H-INDENE-CARBOXYL-COA HYDROLASE"/>
    <property type="match status" value="1"/>
</dbReference>
<dbReference type="FunFam" id="3.90.226.10:FF:000009">
    <property type="entry name" value="Carnitinyl-CoA dehydratase"/>
    <property type="match status" value="1"/>
</dbReference>
<keyword evidence="4" id="KW-0456">Lyase</keyword>
<dbReference type="InterPro" id="IPR014748">
    <property type="entry name" value="Enoyl-CoA_hydra_C"/>
</dbReference>
<dbReference type="EMBL" id="CP031320">
    <property type="protein sequence ID" value="AXK32460.1"/>
    <property type="molecule type" value="Genomic_DNA"/>
</dbReference>
<gene>
    <name evidence="8" type="ORF">DVA86_07125</name>
</gene>
<dbReference type="GO" id="GO:0016853">
    <property type="term" value="F:isomerase activity"/>
    <property type="evidence" value="ECO:0007669"/>
    <property type="project" value="UniProtKB-KW"/>
</dbReference>
<evidence type="ECO:0000256" key="2">
    <source>
        <dbReference type="ARBA" id="ARBA00012076"/>
    </source>
</evidence>
<keyword evidence="8" id="KW-0413">Isomerase</keyword>
<reference evidence="8 9" key="1">
    <citation type="submission" date="2018-07" db="EMBL/GenBank/DDBJ databases">
        <title>Draft genome of the type strain Streptomyces armeniacus ATCC 15676.</title>
        <authorList>
            <person name="Labana P."/>
            <person name="Gosse J.T."/>
            <person name="Boddy C.N."/>
        </authorList>
    </citation>
    <scope>NUCLEOTIDE SEQUENCE [LARGE SCALE GENOMIC DNA]</scope>
    <source>
        <strain evidence="8 9">ATCC 15676</strain>
    </source>
</reference>
<dbReference type="InterPro" id="IPR029045">
    <property type="entry name" value="ClpP/crotonase-like_dom_sf"/>
</dbReference>
<dbReference type="Gene3D" id="3.90.226.10">
    <property type="entry name" value="2-enoyl-CoA Hydratase, Chain A, domain 1"/>
    <property type="match status" value="1"/>
</dbReference>
<dbReference type="FunFam" id="1.10.12.10:FF:000001">
    <property type="entry name" value="Probable enoyl-CoA hydratase, mitochondrial"/>
    <property type="match status" value="1"/>
</dbReference>